<dbReference type="PANTHER" id="PTHR43280">
    <property type="entry name" value="ARAC-FAMILY TRANSCRIPTIONAL REGULATOR"/>
    <property type="match status" value="1"/>
</dbReference>
<feature type="domain" description="HTH araC/xylS-type" evidence="4">
    <location>
        <begin position="144"/>
        <end position="242"/>
    </location>
</feature>
<dbReference type="SMART" id="SM00342">
    <property type="entry name" value="HTH_ARAC"/>
    <property type="match status" value="1"/>
</dbReference>
<dbReference type="Pfam" id="PF12833">
    <property type="entry name" value="HTH_18"/>
    <property type="match status" value="1"/>
</dbReference>
<dbReference type="InterPro" id="IPR009057">
    <property type="entry name" value="Homeodomain-like_sf"/>
</dbReference>
<keyword evidence="3" id="KW-0804">Transcription</keyword>
<dbReference type="eggNOG" id="COG2207">
    <property type="taxonomic scope" value="Bacteria"/>
</dbReference>
<reference evidence="5 6" key="1">
    <citation type="journal article" date="2010" name="J. Bacteriol.">
        <title>Genome sequence of Lentisphaera araneosa HTCC2155T, the type species of the order Lentisphaerales in the phylum Lentisphaerae.</title>
        <authorList>
            <person name="Thrash J.C."/>
            <person name="Cho J.C."/>
            <person name="Vergin K.L."/>
            <person name="Morris R.M."/>
            <person name="Giovannoni S.J."/>
        </authorList>
    </citation>
    <scope>NUCLEOTIDE SEQUENCE [LARGE SCALE GENOMIC DNA]</scope>
    <source>
        <strain evidence="5 6">HTCC2155</strain>
    </source>
</reference>
<dbReference type="Proteomes" id="UP000004947">
    <property type="component" value="Unassembled WGS sequence"/>
</dbReference>
<protein>
    <submittedName>
        <fullName evidence="5">Probable transcription regulator</fullName>
    </submittedName>
</protein>
<dbReference type="PROSITE" id="PS00041">
    <property type="entry name" value="HTH_ARAC_FAMILY_1"/>
    <property type="match status" value="1"/>
</dbReference>
<dbReference type="RefSeq" id="WP_007276667.1">
    <property type="nucleotide sequence ID" value="NZ_ABCK01000001.1"/>
</dbReference>
<dbReference type="InterPro" id="IPR013656">
    <property type="entry name" value="PAS_4"/>
</dbReference>
<dbReference type="InterPro" id="IPR018062">
    <property type="entry name" value="HTH_AraC-typ_CS"/>
</dbReference>
<dbReference type="InterPro" id="IPR018060">
    <property type="entry name" value="HTH_AraC"/>
</dbReference>
<keyword evidence="2" id="KW-0238">DNA-binding</keyword>
<dbReference type="Pfam" id="PF08448">
    <property type="entry name" value="PAS_4"/>
    <property type="match status" value="1"/>
</dbReference>
<dbReference type="Gene3D" id="1.10.10.60">
    <property type="entry name" value="Homeodomain-like"/>
    <property type="match status" value="1"/>
</dbReference>
<dbReference type="GO" id="GO:0003700">
    <property type="term" value="F:DNA-binding transcription factor activity"/>
    <property type="evidence" value="ECO:0007669"/>
    <property type="project" value="InterPro"/>
</dbReference>
<evidence type="ECO:0000313" key="6">
    <source>
        <dbReference type="Proteomes" id="UP000004947"/>
    </source>
</evidence>
<dbReference type="PROSITE" id="PS01124">
    <property type="entry name" value="HTH_ARAC_FAMILY_2"/>
    <property type="match status" value="1"/>
</dbReference>
<evidence type="ECO:0000256" key="2">
    <source>
        <dbReference type="ARBA" id="ARBA00023125"/>
    </source>
</evidence>
<dbReference type="PRINTS" id="PR00032">
    <property type="entry name" value="HTHARAC"/>
</dbReference>
<accession>A6DFG5</accession>
<evidence type="ECO:0000313" key="5">
    <source>
        <dbReference type="EMBL" id="EDM29545.1"/>
    </source>
</evidence>
<comment type="caution">
    <text evidence="5">The sequence shown here is derived from an EMBL/GenBank/DDBJ whole genome shotgun (WGS) entry which is preliminary data.</text>
</comment>
<name>A6DFG5_9BACT</name>
<dbReference type="InterPro" id="IPR035965">
    <property type="entry name" value="PAS-like_dom_sf"/>
</dbReference>
<dbReference type="PANTHER" id="PTHR43280:SF28">
    <property type="entry name" value="HTH-TYPE TRANSCRIPTIONAL ACTIVATOR RHAS"/>
    <property type="match status" value="1"/>
</dbReference>
<evidence type="ECO:0000259" key="4">
    <source>
        <dbReference type="PROSITE" id="PS01124"/>
    </source>
</evidence>
<dbReference type="SUPFAM" id="SSF46689">
    <property type="entry name" value="Homeodomain-like"/>
    <property type="match status" value="2"/>
</dbReference>
<dbReference type="AlphaFoldDB" id="A6DFG5"/>
<keyword evidence="6" id="KW-1185">Reference proteome</keyword>
<evidence type="ECO:0000256" key="1">
    <source>
        <dbReference type="ARBA" id="ARBA00023015"/>
    </source>
</evidence>
<proteinExistence type="predicted"/>
<dbReference type="GO" id="GO:0043565">
    <property type="term" value="F:sequence-specific DNA binding"/>
    <property type="evidence" value="ECO:0007669"/>
    <property type="project" value="InterPro"/>
</dbReference>
<organism evidence="5 6">
    <name type="scientific">Lentisphaera araneosa HTCC2155</name>
    <dbReference type="NCBI Taxonomy" id="313628"/>
    <lineage>
        <taxon>Bacteria</taxon>
        <taxon>Pseudomonadati</taxon>
        <taxon>Lentisphaerota</taxon>
        <taxon>Lentisphaeria</taxon>
        <taxon>Lentisphaerales</taxon>
        <taxon>Lentisphaeraceae</taxon>
        <taxon>Lentisphaera</taxon>
    </lineage>
</organism>
<dbReference type="InterPro" id="IPR020449">
    <property type="entry name" value="Tscrpt_reg_AraC-type_HTH"/>
</dbReference>
<keyword evidence="1" id="KW-0805">Transcription regulation</keyword>
<evidence type="ECO:0000256" key="3">
    <source>
        <dbReference type="ARBA" id="ARBA00023163"/>
    </source>
</evidence>
<dbReference type="EMBL" id="ABCK01000001">
    <property type="protein sequence ID" value="EDM29545.1"/>
    <property type="molecule type" value="Genomic_DNA"/>
</dbReference>
<dbReference type="SUPFAM" id="SSF55785">
    <property type="entry name" value="PYP-like sensor domain (PAS domain)"/>
    <property type="match status" value="1"/>
</dbReference>
<sequence>MNKLKNQFLEQLGSSNQLELLLSESMGVYFFVKDTQGRVMIANKLTYVRCGFKSEDEIIGKTDYDIFEFDLADKYHKDEQEIIETGEAVFNMAELAPNKDGIIDCYFSNKMPVRDKEGKIIGVASTTSSHEYMKKMLGSYLTISPALEFIRDNFRTNMSVPELADRLKMTQRKFGDTFKEVLTVTPQTYIIKMRIHYACVALISSKTALKQIAEDVGFYDHSTFIRQFTKHMGMLPTKYRKVYKK</sequence>
<dbReference type="Gene3D" id="3.30.450.20">
    <property type="entry name" value="PAS domain"/>
    <property type="match status" value="1"/>
</dbReference>
<dbReference type="STRING" id="313628.LNTAR_17383"/>
<gene>
    <name evidence="5" type="ORF">LNTAR_17383</name>
</gene>